<accession>A0A8D2PQQ1</accession>
<organism evidence="2 3">
    <name type="scientific">Zosterops lateralis melanops</name>
    <dbReference type="NCBI Taxonomy" id="1220523"/>
    <lineage>
        <taxon>Eukaryota</taxon>
        <taxon>Metazoa</taxon>
        <taxon>Chordata</taxon>
        <taxon>Craniata</taxon>
        <taxon>Vertebrata</taxon>
        <taxon>Euteleostomi</taxon>
        <taxon>Archelosauria</taxon>
        <taxon>Archosauria</taxon>
        <taxon>Dinosauria</taxon>
        <taxon>Saurischia</taxon>
        <taxon>Theropoda</taxon>
        <taxon>Coelurosauria</taxon>
        <taxon>Aves</taxon>
        <taxon>Neognathae</taxon>
        <taxon>Neoaves</taxon>
        <taxon>Telluraves</taxon>
        <taxon>Australaves</taxon>
        <taxon>Passeriformes</taxon>
        <taxon>Sylvioidea</taxon>
        <taxon>Zosteropidae</taxon>
        <taxon>Zosterops</taxon>
    </lineage>
</organism>
<dbReference type="Proteomes" id="UP000694401">
    <property type="component" value="Unassembled WGS sequence"/>
</dbReference>
<sequence length="93" mass="9953">ARPWDTPSATPSPEASVEAAAPRPPGPISLTRSLRLLRLSRSSSSRVLASTRLKNSWSVPRTRLTSSCVRASVRCSSNAGLPMVWPKPAQQGC</sequence>
<reference evidence="2" key="2">
    <citation type="submission" date="2025-09" db="UniProtKB">
        <authorList>
            <consortium name="Ensembl"/>
        </authorList>
    </citation>
    <scope>IDENTIFICATION</scope>
</reference>
<evidence type="ECO:0000313" key="3">
    <source>
        <dbReference type="Proteomes" id="UP000694401"/>
    </source>
</evidence>
<feature type="compositionally biased region" description="Low complexity" evidence="1">
    <location>
        <begin position="1"/>
        <end position="21"/>
    </location>
</feature>
<feature type="region of interest" description="Disordered" evidence="1">
    <location>
        <begin position="1"/>
        <end position="29"/>
    </location>
</feature>
<protein>
    <submittedName>
        <fullName evidence="2">Uncharacterized protein</fullName>
    </submittedName>
</protein>
<dbReference type="AlphaFoldDB" id="A0A8D2PQQ1"/>
<evidence type="ECO:0000256" key="1">
    <source>
        <dbReference type="SAM" id="MobiDB-lite"/>
    </source>
</evidence>
<reference evidence="2" key="1">
    <citation type="submission" date="2025-08" db="UniProtKB">
        <authorList>
            <consortium name="Ensembl"/>
        </authorList>
    </citation>
    <scope>IDENTIFICATION</scope>
</reference>
<dbReference type="Ensembl" id="ENSZLMT00000018425.1">
    <property type="protein sequence ID" value="ENSZLMP00000017922.1"/>
    <property type="gene ID" value="ENSZLMG00000012439.1"/>
</dbReference>
<proteinExistence type="predicted"/>
<keyword evidence="3" id="KW-1185">Reference proteome</keyword>
<name>A0A8D2PQQ1_ZOSLA</name>
<evidence type="ECO:0000313" key="2">
    <source>
        <dbReference type="Ensembl" id="ENSZLMP00000017922.1"/>
    </source>
</evidence>